<name>A0ABP8YUV9_9ACTN</name>
<keyword evidence="3" id="KW-1185">Reference proteome</keyword>
<organism evidence="2 3">
    <name type="scientific">Gordonia alkaliphila</name>
    <dbReference type="NCBI Taxonomy" id="1053547"/>
    <lineage>
        <taxon>Bacteria</taxon>
        <taxon>Bacillati</taxon>
        <taxon>Actinomycetota</taxon>
        <taxon>Actinomycetes</taxon>
        <taxon>Mycobacteriales</taxon>
        <taxon>Gordoniaceae</taxon>
        <taxon>Gordonia</taxon>
    </lineage>
</organism>
<sequence>MSLQPADKKALTILAAVGAVMVIVIAVATALLVRAMPETDPKISVAAGTEYQQVSPSYWCTLQMDACRPAYLSLEQLAALPVTVFPVPIDESLVLSVPSEIATKPWTLTALYATSRGIQPVTWIKTTGDAYTEILPSTQHRVLLGIEVKPFSAVVEDAPDGLESGQGTIPFRGHYAVDTRPKGFSVTNETVLGEIRGTA</sequence>
<dbReference type="Pfam" id="PF10969">
    <property type="entry name" value="DUF2771"/>
    <property type="match status" value="1"/>
</dbReference>
<evidence type="ECO:0000313" key="2">
    <source>
        <dbReference type="EMBL" id="GAA4738444.1"/>
    </source>
</evidence>
<keyword evidence="1" id="KW-0812">Transmembrane</keyword>
<keyword evidence="1" id="KW-1133">Transmembrane helix</keyword>
<accession>A0ABP8YUV9</accession>
<evidence type="ECO:0000256" key="1">
    <source>
        <dbReference type="SAM" id="Phobius"/>
    </source>
</evidence>
<dbReference type="EMBL" id="BAABIE010000001">
    <property type="protein sequence ID" value="GAA4738444.1"/>
    <property type="molecule type" value="Genomic_DNA"/>
</dbReference>
<proteinExistence type="predicted"/>
<feature type="transmembrane region" description="Helical" evidence="1">
    <location>
        <begin position="12"/>
        <end position="33"/>
    </location>
</feature>
<evidence type="ECO:0000313" key="3">
    <source>
        <dbReference type="Proteomes" id="UP001500822"/>
    </source>
</evidence>
<gene>
    <name evidence="2" type="ORF">GCM10023217_02390</name>
</gene>
<comment type="caution">
    <text evidence="2">The sequence shown here is derived from an EMBL/GenBank/DDBJ whole genome shotgun (WGS) entry which is preliminary data.</text>
</comment>
<dbReference type="Proteomes" id="UP001500822">
    <property type="component" value="Unassembled WGS sequence"/>
</dbReference>
<dbReference type="InterPro" id="IPR024495">
    <property type="entry name" value="DUF2771"/>
</dbReference>
<reference evidence="3" key="1">
    <citation type="journal article" date="2019" name="Int. J. Syst. Evol. Microbiol.">
        <title>The Global Catalogue of Microorganisms (GCM) 10K type strain sequencing project: providing services to taxonomists for standard genome sequencing and annotation.</title>
        <authorList>
            <consortium name="The Broad Institute Genomics Platform"/>
            <consortium name="The Broad Institute Genome Sequencing Center for Infectious Disease"/>
            <person name="Wu L."/>
            <person name="Ma J."/>
        </authorList>
    </citation>
    <scope>NUCLEOTIDE SEQUENCE [LARGE SCALE GENOMIC DNA]</scope>
    <source>
        <strain evidence="3">JCM 18077</strain>
    </source>
</reference>
<dbReference type="RefSeq" id="WP_246994069.1">
    <property type="nucleotide sequence ID" value="NZ_BAABIE010000001.1"/>
</dbReference>
<evidence type="ECO:0008006" key="4">
    <source>
        <dbReference type="Google" id="ProtNLM"/>
    </source>
</evidence>
<protein>
    <recommendedName>
        <fullName evidence="4">DUF2771 domain-containing protein</fullName>
    </recommendedName>
</protein>
<keyword evidence="1" id="KW-0472">Membrane</keyword>